<dbReference type="InterPro" id="IPR044160">
    <property type="entry name" value="TGD4-like"/>
</dbReference>
<dbReference type="Proteomes" id="UP001085076">
    <property type="component" value="Miscellaneous, Linkage group lg03"/>
</dbReference>
<comment type="caution">
    <text evidence="1">The sequence shown here is derived from an EMBL/GenBank/DDBJ whole genome shotgun (WGS) entry which is preliminary data.</text>
</comment>
<keyword evidence="2" id="KW-1185">Reference proteome</keyword>
<dbReference type="GO" id="GO:0034196">
    <property type="term" value="P:acylglycerol transport"/>
    <property type="evidence" value="ECO:0007669"/>
    <property type="project" value="InterPro"/>
</dbReference>
<dbReference type="OrthoDB" id="512148at2759"/>
<dbReference type="PANTHER" id="PTHR34954">
    <property type="entry name" value="EXPRESSED PROTEIN"/>
    <property type="match status" value="1"/>
</dbReference>
<accession>A0A9D5CS79</accession>
<reference evidence="1" key="2">
    <citation type="journal article" date="2022" name="Hortic Res">
        <title>The genome of Dioscorea zingiberensis sheds light on the biosynthesis, origin and evolution of the medicinally important diosgenin saponins.</title>
        <authorList>
            <person name="Li Y."/>
            <person name="Tan C."/>
            <person name="Li Z."/>
            <person name="Guo J."/>
            <person name="Li S."/>
            <person name="Chen X."/>
            <person name="Wang C."/>
            <person name="Dai X."/>
            <person name="Yang H."/>
            <person name="Song W."/>
            <person name="Hou L."/>
            <person name="Xu J."/>
            <person name="Tong Z."/>
            <person name="Xu A."/>
            <person name="Yuan X."/>
            <person name="Wang W."/>
            <person name="Yang Q."/>
            <person name="Chen L."/>
            <person name="Sun Z."/>
            <person name="Wang K."/>
            <person name="Pan B."/>
            <person name="Chen J."/>
            <person name="Bao Y."/>
            <person name="Liu F."/>
            <person name="Qi X."/>
            <person name="Gang D.R."/>
            <person name="Wen J."/>
            <person name="Li J."/>
        </authorList>
    </citation>
    <scope>NUCLEOTIDE SEQUENCE</scope>
    <source>
        <strain evidence="1">Dzin_1.0</strain>
    </source>
</reference>
<sequence length="141" mass="15388">MRRMRWEVDGVGLELDAEAPVTIEGTARAVPSDPLPLGISCGIQITRPKQLDFMHRFKALPLVPSYVGDVANGGQGLLFHHAHTLHAPSPRELACYTVTSVLVQAPQCCNPLSDHRWNTVVGVPGSCRKNPPPESHRPKTL</sequence>
<name>A0A9D5CS79_9LILI</name>
<evidence type="ECO:0000313" key="1">
    <source>
        <dbReference type="EMBL" id="KAJ0978831.1"/>
    </source>
</evidence>
<gene>
    <name evidence="1" type="ORF">J5N97_014305</name>
</gene>
<dbReference type="EMBL" id="JAGGNH010000003">
    <property type="protein sequence ID" value="KAJ0978831.1"/>
    <property type="molecule type" value="Genomic_DNA"/>
</dbReference>
<dbReference type="PANTHER" id="PTHR34954:SF4">
    <property type="entry name" value="PROTEIN TRIGALACTOSYLDIACYLGLYCEROL 4, CHLOROPLASTIC"/>
    <property type="match status" value="1"/>
</dbReference>
<dbReference type="AlphaFoldDB" id="A0A9D5CS79"/>
<reference evidence="1" key="1">
    <citation type="submission" date="2021-03" db="EMBL/GenBank/DDBJ databases">
        <authorList>
            <person name="Li Z."/>
            <person name="Yang C."/>
        </authorList>
    </citation>
    <scope>NUCLEOTIDE SEQUENCE</scope>
    <source>
        <strain evidence="1">Dzin_1.0</strain>
        <tissue evidence="1">Leaf</tissue>
    </source>
</reference>
<dbReference type="GO" id="GO:1990052">
    <property type="term" value="P:ER to chloroplast lipid transport"/>
    <property type="evidence" value="ECO:0007669"/>
    <property type="project" value="InterPro"/>
</dbReference>
<dbReference type="GO" id="GO:0070300">
    <property type="term" value="F:phosphatidic acid binding"/>
    <property type="evidence" value="ECO:0007669"/>
    <property type="project" value="InterPro"/>
</dbReference>
<organism evidence="1 2">
    <name type="scientific">Dioscorea zingiberensis</name>
    <dbReference type="NCBI Taxonomy" id="325984"/>
    <lineage>
        <taxon>Eukaryota</taxon>
        <taxon>Viridiplantae</taxon>
        <taxon>Streptophyta</taxon>
        <taxon>Embryophyta</taxon>
        <taxon>Tracheophyta</taxon>
        <taxon>Spermatophyta</taxon>
        <taxon>Magnoliopsida</taxon>
        <taxon>Liliopsida</taxon>
        <taxon>Dioscoreales</taxon>
        <taxon>Dioscoreaceae</taxon>
        <taxon>Dioscorea</taxon>
    </lineage>
</organism>
<dbReference type="GO" id="GO:0009941">
    <property type="term" value="C:chloroplast envelope"/>
    <property type="evidence" value="ECO:0007669"/>
    <property type="project" value="TreeGrafter"/>
</dbReference>
<evidence type="ECO:0000313" key="2">
    <source>
        <dbReference type="Proteomes" id="UP001085076"/>
    </source>
</evidence>
<proteinExistence type="predicted"/>
<protein>
    <submittedName>
        <fullName evidence="1">Uncharacterized protein</fullName>
    </submittedName>
</protein>